<proteinExistence type="predicted"/>
<reference evidence="1" key="1">
    <citation type="submission" date="2022-09" db="EMBL/GenBank/DDBJ databases">
        <title>Aureispira anguillicida sp. nov., isolated from Leptocephalus of Japanese eel Anguilla japonica.</title>
        <authorList>
            <person name="Yuasa K."/>
            <person name="Mekata T."/>
            <person name="Ikunari K."/>
        </authorList>
    </citation>
    <scope>NUCLEOTIDE SEQUENCE</scope>
    <source>
        <strain evidence="1">EL160426</strain>
    </source>
</reference>
<keyword evidence="2" id="KW-1185">Reference proteome</keyword>
<evidence type="ECO:0000313" key="1">
    <source>
        <dbReference type="EMBL" id="BDS15337.1"/>
    </source>
</evidence>
<organism evidence="1 2">
    <name type="scientific">Aureispira anguillae</name>
    <dbReference type="NCBI Taxonomy" id="2864201"/>
    <lineage>
        <taxon>Bacteria</taxon>
        <taxon>Pseudomonadati</taxon>
        <taxon>Bacteroidota</taxon>
        <taxon>Saprospiria</taxon>
        <taxon>Saprospirales</taxon>
        <taxon>Saprospiraceae</taxon>
        <taxon>Aureispira</taxon>
    </lineage>
</organism>
<dbReference type="KEGG" id="aup:AsAng_0061210"/>
<sequence>MTVVNSFFSTLPSPLCCSKENYLLLAQPNNNPLTILVY</sequence>
<evidence type="ECO:0000313" key="2">
    <source>
        <dbReference type="Proteomes" id="UP001060919"/>
    </source>
</evidence>
<dbReference type="EMBL" id="AP026867">
    <property type="protein sequence ID" value="BDS15337.1"/>
    <property type="molecule type" value="Genomic_DNA"/>
</dbReference>
<protein>
    <submittedName>
        <fullName evidence="1">Uncharacterized protein</fullName>
    </submittedName>
</protein>
<accession>A0A915YLX6</accession>
<gene>
    <name evidence="1" type="ORF">AsAng_0061210</name>
</gene>
<dbReference type="AlphaFoldDB" id="A0A915YLX6"/>
<name>A0A915YLX6_9BACT</name>
<dbReference type="Proteomes" id="UP001060919">
    <property type="component" value="Chromosome"/>
</dbReference>